<dbReference type="PROSITE" id="PS50012">
    <property type="entry name" value="RCC1_3"/>
    <property type="match status" value="4"/>
</dbReference>
<protein>
    <submittedName>
        <fullName evidence="5">Kinetochore-associated protein 1</fullName>
    </submittedName>
</protein>
<dbReference type="STRING" id="451379.A0A0N5AEV3"/>
<name>A0A0N5AEV3_9BILA</name>
<feature type="repeat" description="RCC1" evidence="2">
    <location>
        <begin position="872"/>
        <end position="921"/>
    </location>
</feature>
<evidence type="ECO:0000256" key="1">
    <source>
        <dbReference type="ARBA" id="ARBA00022737"/>
    </source>
</evidence>
<dbReference type="PRINTS" id="PR00633">
    <property type="entry name" value="RCCNDNSATION"/>
</dbReference>
<dbReference type="Proteomes" id="UP000046393">
    <property type="component" value="Unplaced"/>
</dbReference>
<dbReference type="Gene3D" id="2.130.10.30">
    <property type="entry name" value="Regulator of chromosome condensation 1/beta-lactamase-inhibitor protein II"/>
    <property type="match status" value="2"/>
</dbReference>
<dbReference type="Pfam" id="PF13540">
    <property type="entry name" value="RCC1_2"/>
    <property type="match status" value="1"/>
</dbReference>
<dbReference type="PANTHER" id="PTHR22870">
    <property type="entry name" value="REGULATOR OF CHROMOSOME CONDENSATION"/>
    <property type="match status" value="1"/>
</dbReference>
<reference evidence="5" key="1">
    <citation type="submission" date="2016-04" db="UniProtKB">
        <authorList>
            <consortium name="WormBaseParasite"/>
        </authorList>
    </citation>
    <scope>IDENTIFICATION</scope>
</reference>
<keyword evidence="1" id="KW-0677">Repeat</keyword>
<keyword evidence="4" id="KW-1185">Reference proteome</keyword>
<dbReference type="AlphaFoldDB" id="A0A0N5AEV3"/>
<evidence type="ECO:0000259" key="3">
    <source>
        <dbReference type="Pfam" id="PF25390"/>
    </source>
</evidence>
<dbReference type="InterPro" id="IPR058923">
    <property type="entry name" value="RCC1-like_dom"/>
</dbReference>
<proteinExistence type="predicted"/>
<evidence type="ECO:0000256" key="2">
    <source>
        <dbReference type="PROSITE-ProRule" id="PRU00235"/>
    </source>
</evidence>
<dbReference type="InterPro" id="IPR051210">
    <property type="entry name" value="Ub_ligase/GEF_domain"/>
</dbReference>
<organism evidence="4 5">
    <name type="scientific">Syphacia muris</name>
    <dbReference type="NCBI Taxonomy" id="451379"/>
    <lineage>
        <taxon>Eukaryota</taxon>
        <taxon>Metazoa</taxon>
        <taxon>Ecdysozoa</taxon>
        <taxon>Nematoda</taxon>
        <taxon>Chromadorea</taxon>
        <taxon>Rhabditida</taxon>
        <taxon>Spirurina</taxon>
        <taxon>Oxyuridomorpha</taxon>
        <taxon>Oxyuroidea</taxon>
        <taxon>Oxyuridae</taxon>
        <taxon>Syphacia</taxon>
    </lineage>
</organism>
<evidence type="ECO:0000313" key="5">
    <source>
        <dbReference type="WBParaSite" id="SMUV_0000277601-mRNA-1"/>
    </source>
</evidence>
<dbReference type="SUPFAM" id="SSF50985">
    <property type="entry name" value="RCC1/BLIP-II"/>
    <property type="match status" value="2"/>
</dbReference>
<feature type="domain" description="RCC1-like" evidence="3">
    <location>
        <begin position="564"/>
        <end position="801"/>
    </location>
</feature>
<evidence type="ECO:0000313" key="4">
    <source>
        <dbReference type="Proteomes" id="UP000046393"/>
    </source>
</evidence>
<accession>A0A0N5AEV3</accession>
<dbReference type="PANTHER" id="PTHR22870:SF466">
    <property type="entry name" value="ANKYRIN REPEAT-CONTAINING PROTEIN"/>
    <property type="match status" value="1"/>
</dbReference>
<sequence length="1224" mass="134989">MLCYKWEEENRPLEDDEVIIDFSCIFEENFLLFVLLTSKGNLRIYYDIPGAGLQSRSVSTSDIASMFCNAAVVCLIPDASGVALVLTNGNVLLIPMSLLIDFPWGHDGILNSDSFVHIEVEVKNQFCLKLPTSAVCYSSLYSKRPVLIYSNKAGQIFVIDLVVRRVSVGLGAPQRLEVTGFTGAQWILPLEEDGLSLRETFSRIVPSELKQISKASVNLSVTADNKLCVLKTEKCRMQQISSFVDLIFEKFDEPLLERCILGIIPSSKSGFFPSCIIVTDKGIVFVRPQGSLDDILVRVASLHNYGLDFCSKIAAKLGQPQLDFCSKIIRRSLYTITSSNAESLHSNALNEITQLAGELPGLEVATAVRMFSEFGVADLLLPLVLGQCDENSSDSCRHFVIKLFISKFKKYPLEKKFIETEIRKFLMKNTDVSEGLEELLTYGFWSSVSLIVKRDERNTDIIGKFLAHMQGDWPTSCVADFVRILSSLCWPRLASYADTLLNRMIEFLPQLKSATHISAFMKVGEQHVDSCCRSGMKLLILSSIKLLAASSSVDRQVLLLSTPLSCGSNCISVVSEDEELIFWGEFSAGTRKARNDEKPKTTSLCSSMEPKTIPMQHRVCSVSCGTEHVLIMTFRGQMYSFGKNRFGQCGVGHCNEVKDSTLIPTCFGVVRSFKAGHYHSALVNTDGKVYTWGWGIHGQLGHIGIDRTFDVLSPKLVKTIKEPVISVACGYAHTVFLTESGTVLTCGNGSYGQLGSGKVERKRFVPCVVGGFMEPVKLISSKYFHVLALTESQKLYQWGASPQTLKMKLFLQKRLRLNKANTESPSGSTIFEKSLESSQSHLSVCNIEHSIADDITFLDAGASHSALITKSGILYTWGKGLEMQLGHGNKKELDKPRPLLSGLMWKSVSCGLDFTAALSSDGSVYVWGRNDKGHLGVGLDSLSLEAREIVLKTDKGTRTLQLSSGSCVSKPQKLPTVISSFASEVAFSEVSIKNFIEKLKAVDVEILRDISASLLRNPIHSTAAVFVHLLAGDITSATKLFLAIRELENSNAKLLESVSLGLHSESECDTTSSAVSSSGECKNDLLCNLLWDIASRHPNHSTQWELLSVILAHFPMGGRILNDRKLRAQAPTVMATSSNLLDGLDATQKLQLIEKWCPQNLDEFVEVAQSDLQKFNSKVRVWSCCGNIDGGGSVTKASSASEKRYLCPFCSEAWREEVRQKFPK</sequence>
<dbReference type="Pfam" id="PF25390">
    <property type="entry name" value="WD40_RLD"/>
    <property type="match status" value="1"/>
</dbReference>
<dbReference type="WBParaSite" id="SMUV_0000277601-mRNA-1">
    <property type="protein sequence ID" value="SMUV_0000277601-mRNA-1"/>
    <property type="gene ID" value="SMUV_0000277601"/>
</dbReference>
<feature type="repeat" description="RCC1" evidence="2">
    <location>
        <begin position="687"/>
        <end position="740"/>
    </location>
</feature>
<feature type="repeat" description="RCC1" evidence="2">
    <location>
        <begin position="636"/>
        <end position="686"/>
    </location>
</feature>
<feature type="repeat" description="RCC1" evidence="2">
    <location>
        <begin position="741"/>
        <end position="792"/>
    </location>
</feature>
<dbReference type="InterPro" id="IPR000408">
    <property type="entry name" value="Reg_chr_condens"/>
</dbReference>
<dbReference type="InterPro" id="IPR009091">
    <property type="entry name" value="RCC1/BLIP-II"/>
</dbReference>